<dbReference type="SUPFAM" id="SSF53850">
    <property type="entry name" value="Periplasmic binding protein-like II"/>
    <property type="match status" value="1"/>
</dbReference>
<dbReference type="PANTHER" id="PTHR30346:SF0">
    <property type="entry name" value="HCA OPERON TRANSCRIPTIONAL ACTIVATOR HCAR"/>
    <property type="match status" value="1"/>
</dbReference>
<dbReference type="Pfam" id="PF03466">
    <property type="entry name" value="LysR_substrate"/>
    <property type="match status" value="1"/>
</dbReference>
<dbReference type="InterPro" id="IPR000847">
    <property type="entry name" value="LysR_HTH_N"/>
</dbReference>
<evidence type="ECO:0000313" key="6">
    <source>
        <dbReference type="EMBL" id="OYO07988.1"/>
    </source>
</evidence>
<evidence type="ECO:0000256" key="1">
    <source>
        <dbReference type="ARBA" id="ARBA00009437"/>
    </source>
</evidence>
<dbReference type="OrthoDB" id="3724202at2"/>
<sequence>MKEPTLRQLRFLLAVADHGSVQAAAKALHMSPTGVSVGLDELDHIIGVQLTVRRRSKGAALTPAGREVVRRARAIQDAVAELGVAAQQIRGTLTGVVRVGCFPTQSPALVPELLERLQHAHPGLEVDLVEDSADRLQDQVRAGELDLALMLENQADRDLEVMPIMPTHTQVQISPRHRLGMRRRLRLAELAEEPLVLLNVEPNAKLTLASFTDRGLTPKVLTRTASHETIRSLVGRRLGYTLIMGVIQRRTSIEGLPLAYIPLADDLPANAVVAVRRPGGPTSARVTAAMRVVRAIGLAAGNGRPSPASDLLPG</sequence>
<keyword evidence="7" id="KW-1185">Reference proteome</keyword>
<dbReference type="GO" id="GO:0003700">
    <property type="term" value="F:DNA-binding transcription factor activity"/>
    <property type="evidence" value="ECO:0007669"/>
    <property type="project" value="InterPro"/>
</dbReference>
<organism evidence="6 7">
    <name type="scientific">Enemella evansiae</name>
    <dbReference type="NCBI Taxonomy" id="2016499"/>
    <lineage>
        <taxon>Bacteria</taxon>
        <taxon>Bacillati</taxon>
        <taxon>Actinomycetota</taxon>
        <taxon>Actinomycetes</taxon>
        <taxon>Propionibacteriales</taxon>
        <taxon>Propionibacteriaceae</taxon>
        <taxon>Enemella</taxon>
    </lineage>
</organism>
<dbReference type="AlphaFoldDB" id="A0A255FWB9"/>
<keyword evidence="4" id="KW-0804">Transcription</keyword>
<evidence type="ECO:0000256" key="4">
    <source>
        <dbReference type="ARBA" id="ARBA00023163"/>
    </source>
</evidence>
<protein>
    <recommendedName>
        <fullName evidence="5">HTH lysR-type domain-containing protein</fullName>
    </recommendedName>
</protein>
<dbReference type="InterPro" id="IPR036388">
    <property type="entry name" value="WH-like_DNA-bd_sf"/>
</dbReference>
<keyword evidence="2" id="KW-0805">Transcription regulation</keyword>
<dbReference type="Proteomes" id="UP000215896">
    <property type="component" value="Unassembled WGS sequence"/>
</dbReference>
<dbReference type="PROSITE" id="PS50931">
    <property type="entry name" value="HTH_LYSR"/>
    <property type="match status" value="1"/>
</dbReference>
<dbReference type="Pfam" id="PF00126">
    <property type="entry name" value="HTH_1"/>
    <property type="match status" value="1"/>
</dbReference>
<gene>
    <name evidence="6" type="ORF">CGZ94_21320</name>
</gene>
<dbReference type="RefSeq" id="WP_094407367.1">
    <property type="nucleotide sequence ID" value="NZ_NMVO01000019.1"/>
</dbReference>
<dbReference type="InterPro" id="IPR005119">
    <property type="entry name" value="LysR_subst-bd"/>
</dbReference>
<dbReference type="SUPFAM" id="SSF46785">
    <property type="entry name" value="Winged helix' DNA-binding domain"/>
    <property type="match status" value="1"/>
</dbReference>
<proteinExistence type="inferred from homology"/>
<evidence type="ECO:0000256" key="2">
    <source>
        <dbReference type="ARBA" id="ARBA00023015"/>
    </source>
</evidence>
<dbReference type="Gene3D" id="3.40.190.10">
    <property type="entry name" value="Periplasmic binding protein-like II"/>
    <property type="match status" value="2"/>
</dbReference>
<evidence type="ECO:0000259" key="5">
    <source>
        <dbReference type="PROSITE" id="PS50931"/>
    </source>
</evidence>
<evidence type="ECO:0000313" key="7">
    <source>
        <dbReference type="Proteomes" id="UP000215896"/>
    </source>
</evidence>
<dbReference type="GO" id="GO:0003677">
    <property type="term" value="F:DNA binding"/>
    <property type="evidence" value="ECO:0007669"/>
    <property type="project" value="UniProtKB-KW"/>
</dbReference>
<feature type="domain" description="HTH lysR-type" evidence="5">
    <location>
        <begin position="4"/>
        <end position="62"/>
    </location>
</feature>
<name>A0A255FWB9_9ACTN</name>
<comment type="caution">
    <text evidence="6">The sequence shown here is derived from an EMBL/GenBank/DDBJ whole genome shotgun (WGS) entry which is preliminary data.</text>
</comment>
<reference evidence="6 7" key="1">
    <citation type="submission" date="2017-07" db="EMBL/GenBank/DDBJ databases">
        <title>Draft whole genome sequences of clinical Proprionibacteriaceae strains.</title>
        <authorList>
            <person name="Bernier A.-M."/>
            <person name="Bernard K."/>
            <person name="Domingo M.-C."/>
        </authorList>
    </citation>
    <scope>NUCLEOTIDE SEQUENCE [LARGE SCALE GENOMIC DNA]</scope>
    <source>
        <strain evidence="6 7">NML 030167</strain>
    </source>
</reference>
<dbReference type="Gene3D" id="1.10.10.10">
    <property type="entry name" value="Winged helix-like DNA-binding domain superfamily/Winged helix DNA-binding domain"/>
    <property type="match status" value="1"/>
</dbReference>
<dbReference type="PANTHER" id="PTHR30346">
    <property type="entry name" value="TRANSCRIPTIONAL DUAL REGULATOR HCAR-RELATED"/>
    <property type="match status" value="1"/>
</dbReference>
<evidence type="ECO:0000256" key="3">
    <source>
        <dbReference type="ARBA" id="ARBA00023125"/>
    </source>
</evidence>
<dbReference type="EMBL" id="NMVO01000019">
    <property type="protein sequence ID" value="OYO07988.1"/>
    <property type="molecule type" value="Genomic_DNA"/>
</dbReference>
<dbReference type="InterPro" id="IPR036390">
    <property type="entry name" value="WH_DNA-bd_sf"/>
</dbReference>
<keyword evidence="3" id="KW-0238">DNA-binding</keyword>
<dbReference type="GO" id="GO:0032993">
    <property type="term" value="C:protein-DNA complex"/>
    <property type="evidence" value="ECO:0007669"/>
    <property type="project" value="TreeGrafter"/>
</dbReference>
<accession>A0A255FWB9</accession>
<comment type="similarity">
    <text evidence="1">Belongs to the LysR transcriptional regulatory family.</text>
</comment>